<comment type="subcellular location">
    <subcellularLocation>
        <location evidence="1">Endoplasmic reticulum membrane</location>
        <topology evidence="1">Multi-pass membrane protein</topology>
    </subcellularLocation>
</comment>
<organism evidence="9 10">
    <name type="scientific">Zingiber officinale</name>
    <name type="common">Ginger</name>
    <name type="synonym">Amomum zingiber</name>
    <dbReference type="NCBI Taxonomy" id="94328"/>
    <lineage>
        <taxon>Eukaryota</taxon>
        <taxon>Viridiplantae</taxon>
        <taxon>Streptophyta</taxon>
        <taxon>Embryophyta</taxon>
        <taxon>Tracheophyta</taxon>
        <taxon>Spermatophyta</taxon>
        <taxon>Magnoliopsida</taxon>
        <taxon>Liliopsida</taxon>
        <taxon>Zingiberales</taxon>
        <taxon>Zingiberaceae</taxon>
        <taxon>Zingiber</taxon>
    </lineage>
</organism>
<evidence type="ECO:0000313" key="10">
    <source>
        <dbReference type="Proteomes" id="UP000734854"/>
    </source>
</evidence>
<dbReference type="InterPro" id="IPR033118">
    <property type="entry name" value="EXPERA"/>
</dbReference>
<evidence type="ECO:0000256" key="1">
    <source>
        <dbReference type="ARBA" id="ARBA00004477"/>
    </source>
</evidence>
<protein>
    <recommendedName>
        <fullName evidence="8">EXPERA domain-containing protein</fullName>
    </recommendedName>
</protein>
<feature type="transmembrane region" description="Helical" evidence="7">
    <location>
        <begin position="7"/>
        <end position="26"/>
    </location>
</feature>
<dbReference type="PANTHER" id="PTHR31204">
    <property type="entry name" value="SIGMA INTRACELLULAR RECEPTOR 2"/>
    <property type="match status" value="1"/>
</dbReference>
<dbReference type="PIRSF" id="PIRSF031032">
    <property type="entry name" value="TMP_97_prd"/>
    <property type="match status" value="1"/>
</dbReference>
<keyword evidence="3 7" id="KW-0812">Transmembrane</keyword>
<evidence type="ECO:0000256" key="7">
    <source>
        <dbReference type="PIRNR" id="PIRNR031032"/>
    </source>
</evidence>
<proteinExistence type="inferred from homology"/>
<dbReference type="Proteomes" id="UP000734854">
    <property type="component" value="Unassembled WGS sequence"/>
</dbReference>
<feature type="domain" description="EXPERA" evidence="8">
    <location>
        <begin position="8"/>
        <end position="140"/>
    </location>
</feature>
<evidence type="ECO:0000259" key="8">
    <source>
        <dbReference type="PROSITE" id="PS51751"/>
    </source>
</evidence>
<dbReference type="InterPro" id="IPR051987">
    <property type="entry name" value="Sigma-2_receptor-like"/>
</dbReference>
<dbReference type="PANTHER" id="PTHR31204:SF1">
    <property type="entry name" value="SIGMA INTRACELLULAR RECEPTOR 2"/>
    <property type="match status" value="1"/>
</dbReference>
<dbReference type="GO" id="GO:0016020">
    <property type="term" value="C:membrane"/>
    <property type="evidence" value="ECO:0007669"/>
    <property type="project" value="UniProtKB-SubCell"/>
</dbReference>
<dbReference type="InterPro" id="IPR016964">
    <property type="entry name" value="Sigma2_recept"/>
</dbReference>
<dbReference type="GO" id="GO:0005783">
    <property type="term" value="C:endoplasmic reticulum"/>
    <property type="evidence" value="ECO:0007669"/>
    <property type="project" value="TreeGrafter"/>
</dbReference>
<dbReference type="PROSITE" id="PS51751">
    <property type="entry name" value="EXPERA"/>
    <property type="match status" value="1"/>
</dbReference>
<feature type="transmembrane region" description="Helical" evidence="7">
    <location>
        <begin position="63"/>
        <end position="85"/>
    </location>
</feature>
<sequence>MGFISVLVDAVVVVFSVVLAVTAPFFDAQIFLPDSLYPTLLVKLKRWYAEESGDYLMAEKPGFFTGLIWLEIAFLWPLSVANVYGIIARRPWVATTSLMAGVNVATTMAAIMGELLGSGKASDRLIQFYAPFMVFAFLAIIRGLLPRRNPPALSGKSKKKRA</sequence>
<dbReference type="Pfam" id="PF05241">
    <property type="entry name" value="EBP"/>
    <property type="match status" value="1"/>
</dbReference>
<evidence type="ECO:0000313" key="9">
    <source>
        <dbReference type="EMBL" id="KAG6531526.1"/>
    </source>
</evidence>
<keyword evidence="4" id="KW-0256">Endoplasmic reticulum</keyword>
<dbReference type="OrthoDB" id="433124at2759"/>
<evidence type="ECO:0000256" key="6">
    <source>
        <dbReference type="ARBA" id="ARBA00023136"/>
    </source>
</evidence>
<gene>
    <name evidence="9" type="ORF">ZIOFF_005340</name>
</gene>
<feature type="transmembrane region" description="Helical" evidence="7">
    <location>
        <begin position="125"/>
        <end position="145"/>
    </location>
</feature>
<feature type="transmembrane region" description="Helical" evidence="7">
    <location>
        <begin position="92"/>
        <end position="113"/>
    </location>
</feature>
<accession>A0A8J5IAG9</accession>
<comment type="caution">
    <text evidence="9">The sequence shown here is derived from an EMBL/GenBank/DDBJ whole genome shotgun (WGS) entry which is preliminary data.</text>
</comment>
<evidence type="ECO:0000256" key="4">
    <source>
        <dbReference type="ARBA" id="ARBA00022824"/>
    </source>
</evidence>
<dbReference type="AlphaFoldDB" id="A0A8J5IAG9"/>
<dbReference type="EMBL" id="JACMSC010000002">
    <property type="protein sequence ID" value="KAG6531526.1"/>
    <property type="molecule type" value="Genomic_DNA"/>
</dbReference>
<name>A0A8J5IAG9_ZINOF</name>
<keyword evidence="6 7" id="KW-0472">Membrane</keyword>
<evidence type="ECO:0000256" key="2">
    <source>
        <dbReference type="ARBA" id="ARBA00009096"/>
    </source>
</evidence>
<keyword evidence="10" id="KW-1185">Reference proteome</keyword>
<keyword evidence="5 7" id="KW-1133">Transmembrane helix</keyword>
<comment type="similarity">
    <text evidence="2">Belongs to the TMEM97/sigma-2 receptor family.</text>
</comment>
<evidence type="ECO:0000256" key="5">
    <source>
        <dbReference type="ARBA" id="ARBA00022989"/>
    </source>
</evidence>
<reference evidence="9 10" key="1">
    <citation type="submission" date="2020-08" db="EMBL/GenBank/DDBJ databases">
        <title>Plant Genome Project.</title>
        <authorList>
            <person name="Zhang R.-G."/>
        </authorList>
    </citation>
    <scope>NUCLEOTIDE SEQUENCE [LARGE SCALE GENOMIC DNA]</scope>
    <source>
        <tissue evidence="9">Rhizome</tissue>
    </source>
</reference>
<evidence type="ECO:0000256" key="3">
    <source>
        <dbReference type="ARBA" id="ARBA00022692"/>
    </source>
</evidence>